<dbReference type="EMBL" id="JAQQXS010000010">
    <property type="protein sequence ID" value="MDC8785996.1"/>
    <property type="molecule type" value="Genomic_DNA"/>
</dbReference>
<evidence type="ECO:0000313" key="3">
    <source>
        <dbReference type="Proteomes" id="UP001219862"/>
    </source>
</evidence>
<organism evidence="2 3">
    <name type="scientific">Roseateles koreensis</name>
    <dbReference type="NCBI Taxonomy" id="2987526"/>
    <lineage>
        <taxon>Bacteria</taxon>
        <taxon>Pseudomonadati</taxon>
        <taxon>Pseudomonadota</taxon>
        <taxon>Betaproteobacteria</taxon>
        <taxon>Burkholderiales</taxon>
        <taxon>Sphaerotilaceae</taxon>
        <taxon>Roseateles</taxon>
    </lineage>
</organism>
<protein>
    <submittedName>
        <fullName evidence="2">Helix-turn-helix transcriptional regulator</fullName>
    </submittedName>
</protein>
<feature type="region of interest" description="Disordered" evidence="1">
    <location>
        <begin position="88"/>
        <end position="107"/>
    </location>
</feature>
<reference evidence="2 3" key="1">
    <citation type="submission" date="2022-10" db="EMBL/GenBank/DDBJ databases">
        <title>paucibacter sp. hw8 Genome sequencing.</title>
        <authorList>
            <person name="Park S."/>
        </authorList>
    </citation>
    <scope>NUCLEOTIDE SEQUENCE [LARGE SCALE GENOMIC DNA]</scope>
    <source>
        <strain evidence="3">hw8</strain>
    </source>
</reference>
<evidence type="ECO:0000256" key="1">
    <source>
        <dbReference type="SAM" id="MobiDB-lite"/>
    </source>
</evidence>
<dbReference type="CDD" id="cd00093">
    <property type="entry name" value="HTH_XRE"/>
    <property type="match status" value="1"/>
</dbReference>
<evidence type="ECO:0000313" key="2">
    <source>
        <dbReference type="EMBL" id="MDC8785996.1"/>
    </source>
</evidence>
<comment type="caution">
    <text evidence="2">The sequence shown here is derived from an EMBL/GenBank/DDBJ whole genome shotgun (WGS) entry which is preliminary data.</text>
</comment>
<gene>
    <name evidence="2" type="ORF">PRZ01_12425</name>
</gene>
<dbReference type="SUPFAM" id="SSF47413">
    <property type="entry name" value="lambda repressor-like DNA-binding domains"/>
    <property type="match status" value="1"/>
</dbReference>
<proteinExistence type="predicted"/>
<sequence>MDDWWIQRIEGLKQQAKLSDVALAKRLDISPAMLAHVRVGRRALPLQARLRLLDALGYVITRDLLLRVLPEEVRAAVVDTNAAMTEAHYRPKETGADDSLELPPEWR</sequence>
<keyword evidence="3" id="KW-1185">Reference proteome</keyword>
<dbReference type="RefSeq" id="WP_273597111.1">
    <property type="nucleotide sequence ID" value="NZ_JAQQXS010000010.1"/>
</dbReference>
<name>A0ABT5KST1_9BURK</name>
<accession>A0ABT5KST1</accession>
<dbReference type="InterPro" id="IPR001387">
    <property type="entry name" value="Cro/C1-type_HTH"/>
</dbReference>
<dbReference type="Proteomes" id="UP001219862">
    <property type="component" value="Unassembled WGS sequence"/>
</dbReference>
<dbReference type="InterPro" id="IPR010982">
    <property type="entry name" value="Lambda_DNA-bd_dom_sf"/>
</dbReference>